<keyword evidence="4" id="KW-1185">Reference proteome</keyword>
<protein>
    <recommendedName>
        <fullName evidence="2">Calcineurin-like phosphoesterase domain-containing protein</fullName>
    </recommendedName>
</protein>
<accession>A0A9W9UEV8</accession>
<dbReference type="InterPro" id="IPR029052">
    <property type="entry name" value="Metallo-depent_PP-like"/>
</dbReference>
<reference evidence="3" key="2">
    <citation type="journal article" date="2023" name="IMA Fungus">
        <title>Comparative genomic study of the Penicillium genus elucidates a diverse pangenome and 15 lateral gene transfer events.</title>
        <authorList>
            <person name="Petersen C."/>
            <person name="Sorensen T."/>
            <person name="Nielsen M.R."/>
            <person name="Sondergaard T.E."/>
            <person name="Sorensen J.L."/>
            <person name="Fitzpatrick D.A."/>
            <person name="Frisvad J.C."/>
            <person name="Nielsen K.L."/>
        </authorList>
    </citation>
    <scope>NUCLEOTIDE SEQUENCE</scope>
    <source>
        <strain evidence="3">IBT 21472</strain>
    </source>
</reference>
<name>A0A9W9UEV8_9EURO</name>
<sequence>MSGRLDNCDEVSAQPPRNTRPRAPPQRHIKSVESSRGESSNLPIMALQIVSDLHLEKPPTYDVFEIIPEAPYLALLGDIGLVRDDGFFTFIKAQLQKFQIVFLLLGNHEPWHSTWVKTKERIKQFSDSVKQQYSTKDLGVFVFLDQTRYDLSSEVTILGCTLYSQISEQHRERISTGVNDFYHIDNWTVDDHNAAHRADLDWLNGQVSEIATSEPQRKIVVFTHYSPVAQDPRAVDPRHVDSPLSSGFATDLSMQECWKNSRVCLWAFGHTHYNTEFMEEGTGKLVVSNQRGYYSSHSKGFEPRKVVRG</sequence>
<dbReference type="Pfam" id="PF00149">
    <property type="entry name" value="Metallophos"/>
    <property type="match status" value="1"/>
</dbReference>
<organism evidence="3 4">
    <name type="scientific">Penicillium atrosanguineum</name>
    <dbReference type="NCBI Taxonomy" id="1132637"/>
    <lineage>
        <taxon>Eukaryota</taxon>
        <taxon>Fungi</taxon>
        <taxon>Dikarya</taxon>
        <taxon>Ascomycota</taxon>
        <taxon>Pezizomycotina</taxon>
        <taxon>Eurotiomycetes</taxon>
        <taxon>Eurotiomycetidae</taxon>
        <taxon>Eurotiales</taxon>
        <taxon>Aspergillaceae</taxon>
        <taxon>Penicillium</taxon>
    </lineage>
</organism>
<feature type="domain" description="Calcineurin-like phosphoesterase" evidence="2">
    <location>
        <begin position="49"/>
        <end position="273"/>
    </location>
</feature>
<dbReference type="Gene3D" id="3.60.21.10">
    <property type="match status" value="1"/>
</dbReference>
<evidence type="ECO:0000256" key="1">
    <source>
        <dbReference type="SAM" id="MobiDB-lite"/>
    </source>
</evidence>
<dbReference type="SUPFAM" id="SSF56300">
    <property type="entry name" value="Metallo-dependent phosphatases"/>
    <property type="match status" value="1"/>
</dbReference>
<reference evidence="3" key="1">
    <citation type="submission" date="2022-12" db="EMBL/GenBank/DDBJ databases">
        <authorList>
            <person name="Petersen C."/>
        </authorList>
    </citation>
    <scope>NUCLEOTIDE SEQUENCE</scope>
    <source>
        <strain evidence="3">IBT 21472</strain>
    </source>
</reference>
<feature type="region of interest" description="Disordered" evidence="1">
    <location>
        <begin position="1"/>
        <end position="37"/>
    </location>
</feature>
<dbReference type="OrthoDB" id="550558at2759"/>
<comment type="caution">
    <text evidence="3">The sequence shown here is derived from an EMBL/GenBank/DDBJ whole genome shotgun (WGS) entry which is preliminary data.</text>
</comment>
<gene>
    <name evidence="3" type="ORF">N7476_001483</name>
</gene>
<dbReference type="EMBL" id="JAPZBO010000001">
    <property type="protein sequence ID" value="KAJ5331700.1"/>
    <property type="molecule type" value="Genomic_DNA"/>
</dbReference>
<dbReference type="AlphaFoldDB" id="A0A9W9UEV8"/>
<dbReference type="PANTHER" id="PTHR37844">
    <property type="entry name" value="SER/THR PROTEIN PHOSPHATASE SUPERFAMILY (AFU_ORTHOLOGUE AFUA_1G14840)"/>
    <property type="match status" value="1"/>
</dbReference>
<evidence type="ECO:0000313" key="3">
    <source>
        <dbReference type="EMBL" id="KAJ5331700.1"/>
    </source>
</evidence>
<dbReference type="Proteomes" id="UP001147746">
    <property type="component" value="Unassembled WGS sequence"/>
</dbReference>
<dbReference type="GO" id="GO:0016787">
    <property type="term" value="F:hydrolase activity"/>
    <property type="evidence" value="ECO:0007669"/>
    <property type="project" value="InterPro"/>
</dbReference>
<evidence type="ECO:0000313" key="4">
    <source>
        <dbReference type="Proteomes" id="UP001147746"/>
    </source>
</evidence>
<dbReference type="InterPro" id="IPR004843">
    <property type="entry name" value="Calcineurin-like_PHP"/>
</dbReference>
<evidence type="ECO:0000259" key="2">
    <source>
        <dbReference type="Pfam" id="PF00149"/>
    </source>
</evidence>
<proteinExistence type="predicted"/>
<dbReference type="PANTHER" id="PTHR37844:SF2">
    <property type="entry name" value="SER_THR PROTEIN PHOSPHATASE SUPERFAMILY (AFU_ORTHOLOGUE AFUA_1G14840)"/>
    <property type="match status" value="1"/>
</dbReference>